<dbReference type="EMBL" id="BHYM01000046">
    <property type="protein sequence ID" value="GCE41626.1"/>
    <property type="molecule type" value="Genomic_DNA"/>
</dbReference>
<protein>
    <submittedName>
        <fullName evidence="1">Uncharacterized protein</fullName>
    </submittedName>
</protein>
<organism evidence="1 2">
    <name type="scientific">Rhodococcus wratislaviensis</name>
    <name type="common">Tsukamurella wratislaviensis</name>
    <dbReference type="NCBI Taxonomy" id="44752"/>
    <lineage>
        <taxon>Bacteria</taxon>
        <taxon>Bacillati</taxon>
        <taxon>Actinomycetota</taxon>
        <taxon>Actinomycetes</taxon>
        <taxon>Mycobacteriales</taxon>
        <taxon>Nocardiaceae</taxon>
        <taxon>Rhodococcus</taxon>
    </lineage>
</organism>
<gene>
    <name evidence="1" type="ORF">Rhow_005285</name>
</gene>
<accession>A0A402CDD8</accession>
<reference evidence="1 2" key="1">
    <citation type="submission" date="2018-11" db="EMBL/GenBank/DDBJ databases">
        <title>Microbial catabolism of amino acid.</title>
        <authorList>
            <person name="Hibi M."/>
            <person name="Ogawa J."/>
        </authorList>
    </citation>
    <scope>NUCLEOTIDE SEQUENCE [LARGE SCALE GENOMIC DNA]</scope>
    <source>
        <strain evidence="1 2">C31-06</strain>
    </source>
</reference>
<keyword evidence="2" id="KW-1185">Reference proteome</keyword>
<evidence type="ECO:0000313" key="2">
    <source>
        <dbReference type="Proteomes" id="UP000287519"/>
    </source>
</evidence>
<sequence length="86" mass="10159">MSRLDEQEPIRLAYEQILIGCDRAAAYLLNDENAARCATDLERRTTSVRLLIAREDHRVRRRGVILLDEQRERFHRRRQKDAGSPQ</sequence>
<name>A0A402CDD8_RHOWR</name>
<comment type="caution">
    <text evidence="1">The sequence shown here is derived from an EMBL/GenBank/DDBJ whole genome shotgun (WGS) entry which is preliminary data.</text>
</comment>
<dbReference type="AlphaFoldDB" id="A0A402CDD8"/>
<evidence type="ECO:0000313" key="1">
    <source>
        <dbReference type="EMBL" id="GCE41626.1"/>
    </source>
</evidence>
<proteinExistence type="predicted"/>
<dbReference type="Proteomes" id="UP000287519">
    <property type="component" value="Unassembled WGS sequence"/>
</dbReference>